<dbReference type="RefSeq" id="WP_174404392.1">
    <property type="nucleotide sequence ID" value="NZ_BLVO01000012.1"/>
</dbReference>
<dbReference type="Proteomes" id="UP000503840">
    <property type="component" value="Unassembled WGS sequence"/>
</dbReference>
<proteinExistence type="inferred from homology"/>
<gene>
    <name evidence="6" type="primary">iciA</name>
    <name evidence="6" type="ORF">DSM101010T_10720</name>
</gene>
<keyword evidence="2" id="KW-0805">Transcription regulation</keyword>
<dbReference type="Pfam" id="PF00126">
    <property type="entry name" value="HTH_1"/>
    <property type="match status" value="1"/>
</dbReference>
<dbReference type="NCBIfam" id="NF009888">
    <property type="entry name" value="PRK13348.1"/>
    <property type="match status" value="1"/>
</dbReference>
<protein>
    <submittedName>
        <fullName evidence="6">LysR family transcriptional regulator</fullName>
    </submittedName>
</protein>
<dbReference type="NCBIfam" id="TIGR03298">
    <property type="entry name" value="argP"/>
    <property type="match status" value="1"/>
</dbReference>
<comment type="caution">
    <text evidence="6">The sequence shown here is derived from an EMBL/GenBank/DDBJ whole genome shotgun (WGS) entry which is preliminary data.</text>
</comment>
<dbReference type="EMBL" id="BLVO01000012">
    <property type="protein sequence ID" value="GFM32707.1"/>
    <property type="molecule type" value="Genomic_DNA"/>
</dbReference>
<dbReference type="PRINTS" id="PR00039">
    <property type="entry name" value="HTHLYSR"/>
</dbReference>
<dbReference type="InterPro" id="IPR005119">
    <property type="entry name" value="LysR_subst-bd"/>
</dbReference>
<dbReference type="PANTHER" id="PTHR30579:SF2">
    <property type="entry name" value="HTH-TYPE TRANSCRIPTIONAL REGULATOR ARGP"/>
    <property type="match status" value="1"/>
</dbReference>
<dbReference type="InterPro" id="IPR036388">
    <property type="entry name" value="WH-like_DNA-bd_sf"/>
</dbReference>
<evidence type="ECO:0000256" key="4">
    <source>
        <dbReference type="ARBA" id="ARBA00023163"/>
    </source>
</evidence>
<feature type="domain" description="HTH lysR-type" evidence="5">
    <location>
        <begin position="2"/>
        <end position="58"/>
    </location>
</feature>
<evidence type="ECO:0000313" key="7">
    <source>
        <dbReference type="Proteomes" id="UP000503840"/>
    </source>
</evidence>
<evidence type="ECO:0000256" key="1">
    <source>
        <dbReference type="ARBA" id="ARBA00009437"/>
    </source>
</evidence>
<dbReference type="InterPro" id="IPR000847">
    <property type="entry name" value="LysR_HTH_N"/>
</dbReference>
<evidence type="ECO:0000259" key="5">
    <source>
        <dbReference type="PROSITE" id="PS50931"/>
    </source>
</evidence>
<evidence type="ECO:0000256" key="3">
    <source>
        <dbReference type="ARBA" id="ARBA00023125"/>
    </source>
</evidence>
<dbReference type="PANTHER" id="PTHR30579">
    <property type="entry name" value="TRANSCRIPTIONAL REGULATOR"/>
    <property type="match status" value="1"/>
</dbReference>
<dbReference type="NCBIfam" id="NF002964">
    <property type="entry name" value="PRK03635.1"/>
    <property type="match status" value="1"/>
</dbReference>
<dbReference type="GO" id="GO:0003677">
    <property type="term" value="F:DNA binding"/>
    <property type="evidence" value="ECO:0007669"/>
    <property type="project" value="UniProtKB-KW"/>
</dbReference>
<dbReference type="Pfam" id="PF03466">
    <property type="entry name" value="LysR_substrate"/>
    <property type="match status" value="1"/>
</dbReference>
<comment type="similarity">
    <text evidence="1">Belongs to the LysR transcriptional regulatory family.</text>
</comment>
<organism evidence="6 7">
    <name type="scientific">Desulfovibrio subterraneus</name>
    <dbReference type="NCBI Taxonomy" id="2718620"/>
    <lineage>
        <taxon>Bacteria</taxon>
        <taxon>Pseudomonadati</taxon>
        <taxon>Thermodesulfobacteriota</taxon>
        <taxon>Desulfovibrionia</taxon>
        <taxon>Desulfovibrionales</taxon>
        <taxon>Desulfovibrionaceae</taxon>
        <taxon>Desulfovibrio</taxon>
    </lineage>
</organism>
<dbReference type="GO" id="GO:0003700">
    <property type="term" value="F:DNA-binding transcription factor activity"/>
    <property type="evidence" value="ECO:0007669"/>
    <property type="project" value="InterPro"/>
</dbReference>
<dbReference type="InterPro" id="IPR050176">
    <property type="entry name" value="LTTR"/>
</dbReference>
<name>A0A7J0BG47_9BACT</name>
<dbReference type="SUPFAM" id="SSF46785">
    <property type="entry name" value="Winged helix' DNA-binding domain"/>
    <property type="match status" value="1"/>
</dbReference>
<dbReference type="FunFam" id="1.10.10.10:FF:000001">
    <property type="entry name" value="LysR family transcriptional regulator"/>
    <property type="match status" value="1"/>
</dbReference>
<dbReference type="Gene3D" id="3.40.190.290">
    <property type="match status" value="1"/>
</dbReference>
<sequence>MLDYKQLEALATVVEEGGFDKAAGRLHITQSAVSQRIRALEDTVGQALLIRSTPVRPTPAGQRLLTHFRKVYHLESDLLADLLPSSDSVPMIALGINEDSLATWFLPALHPFLQANNVLLDLYTDDQEQTHDLLRAGKVAGCVSTRPDPIQGCSCFRLGRMEYQCLATPEFARRWFPHGVTAEGIRQAPAVTFNRKDMLHCRFAQAWNVMPGEFPTHYVPSTEKFVELISASLAYGMVPHPQGLPLTTRGELLPLAPQSHISITLYWHQWSLGTTLIRDLAGALKQGCRDMLLQ</sequence>
<keyword evidence="3" id="KW-0238">DNA-binding</keyword>
<evidence type="ECO:0000256" key="2">
    <source>
        <dbReference type="ARBA" id="ARBA00023015"/>
    </source>
</evidence>
<accession>A0A7J0BG47</accession>
<dbReference type="InterPro" id="IPR017685">
    <property type="entry name" value="ArgP"/>
</dbReference>
<keyword evidence="4" id="KW-0804">Transcription</keyword>
<dbReference type="SUPFAM" id="SSF53850">
    <property type="entry name" value="Periplasmic binding protein-like II"/>
    <property type="match status" value="1"/>
</dbReference>
<evidence type="ECO:0000313" key="6">
    <source>
        <dbReference type="EMBL" id="GFM32707.1"/>
    </source>
</evidence>
<dbReference type="InterPro" id="IPR036390">
    <property type="entry name" value="WH_DNA-bd_sf"/>
</dbReference>
<dbReference type="Gene3D" id="1.10.10.10">
    <property type="entry name" value="Winged helix-like DNA-binding domain superfamily/Winged helix DNA-binding domain"/>
    <property type="match status" value="1"/>
</dbReference>
<keyword evidence="7" id="KW-1185">Reference proteome</keyword>
<dbReference type="AlphaFoldDB" id="A0A7J0BG47"/>
<reference evidence="6 7" key="1">
    <citation type="submission" date="2020-05" db="EMBL/GenBank/DDBJ databases">
        <title>Draft genome sequence of Desulfovibrio sp. strain HN2T.</title>
        <authorList>
            <person name="Ueno A."/>
            <person name="Tamazawa S."/>
            <person name="Tamamura S."/>
            <person name="Murakami T."/>
            <person name="Kiyama T."/>
            <person name="Inomata H."/>
            <person name="Amano Y."/>
            <person name="Miyakawa K."/>
            <person name="Tamaki H."/>
            <person name="Naganuma T."/>
            <person name="Kaneko K."/>
        </authorList>
    </citation>
    <scope>NUCLEOTIDE SEQUENCE [LARGE SCALE GENOMIC DNA]</scope>
    <source>
        <strain evidence="6 7">HN2</strain>
    </source>
</reference>
<dbReference type="PROSITE" id="PS50931">
    <property type="entry name" value="HTH_LYSR"/>
    <property type="match status" value="1"/>
</dbReference>